<proteinExistence type="predicted"/>
<evidence type="ECO:0008006" key="4">
    <source>
        <dbReference type="Google" id="ProtNLM"/>
    </source>
</evidence>
<dbReference type="InterPro" id="IPR044759">
    <property type="entry name" value="bZIP_RF2"/>
</dbReference>
<evidence type="ECO:0000313" key="3">
    <source>
        <dbReference type="Proteomes" id="UP001412067"/>
    </source>
</evidence>
<dbReference type="PANTHER" id="PTHR46835:SF3">
    <property type="entry name" value="BASIC-LEUCINE ZIPPER (BZIP) TRANSCRIPTION FACTOR FAMILY PROTEIN"/>
    <property type="match status" value="1"/>
</dbReference>
<dbReference type="InterPro" id="IPR044797">
    <property type="entry name" value="At4g06598-like"/>
</dbReference>
<evidence type="ECO:0000313" key="2">
    <source>
        <dbReference type="EMBL" id="KAK8958861.1"/>
    </source>
</evidence>
<reference evidence="2 3" key="1">
    <citation type="journal article" date="2022" name="Nat. Plants">
        <title>Genomes of leafy and leafless Platanthera orchids illuminate the evolution of mycoheterotrophy.</title>
        <authorList>
            <person name="Li M.H."/>
            <person name="Liu K.W."/>
            <person name="Li Z."/>
            <person name="Lu H.C."/>
            <person name="Ye Q.L."/>
            <person name="Zhang D."/>
            <person name="Wang J.Y."/>
            <person name="Li Y.F."/>
            <person name="Zhong Z.M."/>
            <person name="Liu X."/>
            <person name="Yu X."/>
            <person name="Liu D.K."/>
            <person name="Tu X.D."/>
            <person name="Liu B."/>
            <person name="Hao Y."/>
            <person name="Liao X.Y."/>
            <person name="Jiang Y.T."/>
            <person name="Sun W.H."/>
            <person name="Chen J."/>
            <person name="Chen Y.Q."/>
            <person name="Ai Y."/>
            <person name="Zhai J.W."/>
            <person name="Wu S.S."/>
            <person name="Zhou Z."/>
            <person name="Hsiao Y.Y."/>
            <person name="Wu W.L."/>
            <person name="Chen Y.Y."/>
            <person name="Lin Y.F."/>
            <person name="Hsu J.L."/>
            <person name="Li C.Y."/>
            <person name="Wang Z.W."/>
            <person name="Zhao X."/>
            <person name="Zhong W.Y."/>
            <person name="Ma X.K."/>
            <person name="Ma L."/>
            <person name="Huang J."/>
            <person name="Chen G.Z."/>
            <person name="Huang M.Z."/>
            <person name="Huang L."/>
            <person name="Peng D.H."/>
            <person name="Luo Y.B."/>
            <person name="Zou S.Q."/>
            <person name="Chen S.P."/>
            <person name="Lan S."/>
            <person name="Tsai W.C."/>
            <person name="Van de Peer Y."/>
            <person name="Liu Z.J."/>
        </authorList>
    </citation>
    <scope>NUCLEOTIDE SEQUENCE [LARGE SCALE GENOMIC DNA]</scope>
    <source>
        <strain evidence="2">Lor288</strain>
    </source>
</reference>
<dbReference type="EMBL" id="JBBWWR010000012">
    <property type="protein sequence ID" value="KAK8958861.1"/>
    <property type="molecule type" value="Genomic_DNA"/>
</dbReference>
<evidence type="ECO:0000256" key="1">
    <source>
        <dbReference type="SAM" id="MobiDB-lite"/>
    </source>
</evidence>
<feature type="region of interest" description="Disordered" evidence="1">
    <location>
        <begin position="1"/>
        <end position="60"/>
    </location>
</feature>
<dbReference type="CDD" id="cd14703">
    <property type="entry name" value="bZIP_plant_RF2"/>
    <property type="match status" value="1"/>
</dbReference>
<sequence length="358" mass="40487">MESFRGASSLRNPGKQLYLPPKSPFPSISAPVYGDHGSSGSREPPRLREGQRQHQRTSSESFLIDEQPLWLDDLLNEPETPVKRAGHRRSSSDSFAYLDGSRINSNFNNLAQECRHNSDNTITSTPLWGSLEFDIFKNVQPHFVVENTFDRPHDRVWMSGHNMGTYSSSLPFAKEKGMHPGSSGAADAKLGIESAKDSPGILEKKDASVSMYTQPETDPKRVKQRKIEGFHEIQLLLVINYHLVVSHKEEAVVESVDLALLDWLQMRCRWGEALSGFQRARGRQFAQRSRVRKLQYIAELERSVQTLQASYAAEGLEVSAELDFVDQQNLMLSLENKALKQRLDSLTQEQLIKHRVSA</sequence>
<accession>A0ABR2M4H2</accession>
<dbReference type="Proteomes" id="UP001412067">
    <property type="component" value="Unassembled WGS sequence"/>
</dbReference>
<keyword evidence="3" id="KW-1185">Reference proteome</keyword>
<name>A0ABR2M4H2_9ASPA</name>
<comment type="caution">
    <text evidence="2">The sequence shown here is derived from an EMBL/GenBank/DDBJ whole genome shotgun (WGS) entry which is preliminary data.</text>
</comment>
<protein>
    <recommendedName>
        <fullName evidence="4">BZIP domain-containing protein</fullName>
    </recommendedName>
</protein>
<organism evidence="2 3">
    <name type="scientific">Platanthera guangdongensis</name>
    <dbReference type="NCBI Taxonomy" id="2320717"/>
    <lineage>
        <taxon>Eukaryota</taxon>
        <taxon>Viridiplantae</taxon>
        <taxon>Streptophyta</taxon>
        <taxon>Embryophyta</taxon>
        <taxon>Tracheophyta</taxon>
        <taxon>Spermatophyta</taxon>
        <taxon>Magnoliopsida</taxon>
        <taxon>Liliopsida</taxon>
        <taxon>Asparagales</taxon>
        <taxon>Orchidaceae</taxon>
        <taxon>Orchidoideae</taxon>
        <taxon>Orchideae</taxon>
        <taxon>Orchidinae</taxon>
        <taxon>Platanthera</taxon>
    </lineage>
</organism>
<feature type="compositionally biased region" description="Basic and acidic residues" evidence="1">
    <location>
        <begin position="43"/>
        <end position="52"/>
    </location>
</feature>
<gene>
    <name evidence="2" type="ORF">KSP40_PGU005781</name>
</gene>
<dbReference type="PANTHER" id="PTHR46835">
    <property type="entry name" value="BASIC-LEUCINE ZIPPER (BZIP) TRANSCRIPTION FACTOR FAMILY PROTEIN-RELATED"/>
    <property type="match status" value="1"/>
</dbReference>